<dbReference type="CDD" id="cd17283">
    <property type="entry name" value="RMtype1_S_Hpy180ORF7835P_TRD2-CR2_like"/>
    <property type="match status" value="1"/>
</dbReference>
<evidence type="ECO:0000313" key="5">
    <source>
        <dbReference type="EMBL" id="SFN16641.1"/>
    </source>
</evidence>
<feature type="domain" description="Type I restriction modification DNA specificity" evidence="4">
    <location>
        <begin position="15"/>
        <end position="191"/>
    </location>
</feature>
<proteinExistence type="inferred from homology"/>
<dbReference type="STRING" id="684065.SAMN05421738_107159"/>
<organism evidence="5 6">
    <name type="scientific">Algoriella xinjiangensis</name>
    <dbReference type="NCBI Taxonomy" id="684065"/>
    <lineage>
        <taxon>Bacteria</taxon>
        <taxon>Pseudomonadati</taxon>
        <taxon>Bacteroidota</taxon>
        <taxon>Flavobacteriia</taxon>
        <taxon>Flavobacteriales</taxon>
        <taxon>Weeksellaceae</taxon>
        <taxon>Algoriella</taxon>
    </lineage>
</organism>
<dbReference type="RefSeq" id="WP_177190286.1">
    <property type="nucleotide sequence ID" value="NZ_FOUZ01000007.1"/>
</dbReference>
<gene>
    <name evidence="5" type="ORF">SAMN05421738_107159</name>
</gene>
<dbReference type="PANTHER" id="PTHR30408">
    <property type="entry name" value="TYPE-1 RESTRICTION ENZYME ECOKI SPECIFICITY PROTEIN"/>
    <property type="match status" value="1"/>
</dbReference>
<dbReference type="EMBL" id="FOUZ01000007">
    <property type="protein sequence ID" value="SFN16641.1"/>
    <property type="molecule type" value="Genomic_DNA"/>
</dbReference>
<dbReference type="PANTHER" id="PTHR30408:SF12">
    <property type="entry name" value="TYPE I RESTRICTION ENZYME MJAVIII SPECIFICITY SUBUNIT"/>
    <property type="match status" value="1"/>
</dbReference>
<dbReference type="InterPro" id="IPR052021">
    <property type="entry name" value="Type-I_RS_S_subunit"/>
</dbReference>
<dbReference type="InterPro" id="IPR044946">
    <property type="entry name" value="Restrct_endonuc_typeI_TRD_sf"/>
</dbReference>
<name>A0A1I4WS29_9FLAO</name>
<reference evidence="6" key="1">
    <citation type="submission" date="2016-10" db="EMBL/GenBank/DDBJ databases">
        <authorList>
            <person name="Varghese N."/>
            <person name="Submissions S."/>
        </authorList>
    </citation>
    <scope>NUCLEOTIDE SEQUENCE [LARGE SCALE GENOMIC DNA]</scope>
    <source>
        <strain evidence="6">XJ109</strain>
    </source>
</reference>
<dbReference type="Gene3D" id="1.10.287.1120">
    <property type="entry name" value="Bipartite methylase S protein"/>
    <property type="match status" value="1"/>
</dbReference>
<sequence length="420" mass="46516">MVKQGYKKTEIGVIPEDWEVKKINDISKPVRGGSPRPAGSPLFFNGNYIPWLTVASLTNISNSKIYVDNTESMLTELGSNYSRRLEKDTLIISNSGATLGVAKLLGIECCANDGIAALLDLKADNKFLVYYINSLTEYLRNNVATGNGQPNLNTDLIGNLSIPLPPLAEQEAIATALSDADAWIEHLEQLIAKKRLFKQGAMQELLTPPTEELVLSGVEAWEVKKLGEVGKTYGGLSGKTKVDFGKGNAHYIPFMNVMKNVVIDNSFFEKVNLKQGEIQNKVLKNDLLFNGSSETPEELGISSVILEDINNLYLNSFCFGFRLFDNNVNPLFLSYLFRSPYGRKIIFYLAQGATRYNLSKANFLELEISIPKSLSEQERIATILSDMGAELEALATQLGKARQIKQGMMQELLTGRVRLV</sequence>
<protein>
    <submittedName>
        <fullName evidence="5">Type I restriction enzyme, S subunit</fullName>
    </submittedName>
</protein>
<dbReference type="Pfam" id="PF01420">
    <property type="entry name" value="Methylase_S"/>
    <property type="match status" value="2"/>
</dbReference>
<feature type="domain" description="Type I restriction modification DNA specificity" evidence="4">
    <location>
        <begin position="219"/>
        <end position="393"/>
    </location>
</feature>
<evidence type="ECO:0000313" key="6">
    <source>
        <dbReference type="Proteomes" id="UP000199149"/>
    </source>
</evidence>
<accession>A0A1I4WS29</accession>
<dbReference type="CDD" id="cd17252">
    <property type="entry name" value="RMtype1_S_EcoKI-TRD1-CR1_like"/>
    <property type="match status" value="1"/>
</dbReference>
<dbReference type="AlphaFoldDB" id="A0A1I4WS29"/>
<evidence type="ECO:0000256" key="3">
    <source>
        <dbReference type="ARBA" id="ARBA00023125"/>
    </source>
</evidence>
<dbReference type="Gene3D" id="3.90.220.20">
    <property type="entry name" value="DNA methylase specificity domains"/>
    <property type="match status" value="2"/>
</dbReference>
<dbReference type="GO" id="GO:0003677">
    <property type="term" value="F:DNA binding"/>
    <property type="evidence" value="ECO:0007669"/>
    <property type="project" value="UniProtKB-KW"/>
</dbReference>
<dbReference type="SUPFAM" id="SSF116734">
    <property type="entry name" value="DNA methylase specificity domain"/>
    <property type="match status" value="2"/>
</dbReference>
<keyword evidence="2" id="KW-0680">Restriction system</keyword>
<evidence type="ECO:0000259" key="4">
    <source>
        <dbReference type="Pfam" id="PF01420"/>
    </source>
</evidence>
<dbReference type="Proteomes" id="UP000199149">
    <property type="component" value="Unassembled WGS sequence"/>
</dbReference>
<evidence type="ECO:0000256" key="2">
    <source>
        <dbReference type="ARBA" id="ARBA00022747"/>
    </source>
</evidence>
<dbReference type="GO" id="GO:0009307">
    <property type="term" value="P:DNA restriction-modification system"/>
    <property type="evidence" value="ECO:0007669"/>
    <property type="project" value="UniProtKB-KW"/>
</dbReference>
<keyword evidence="6" id="KW-1185">Reference proteome</keyword>
<keyword evidence="3" id="KW-0238">DNA-binding</keyword>
<evidence type="ECO:0000256" key="1">
    <source>
        <dbReference type="ARBA" id="ARBA00010923"/>
    </source>
</evidence>
<dbReference type="InterPro" id="IPR000055">
    <property type="entry name" value="Restrct_endonuc_typeI_TRD"/>
</dbReference>
<comment type="similarity">
    <text evidence="1">Belongs to the type-I restriction system S methylase family.</text>
</comment>